<gene>
    <name evidence="2" type="ORF">MLAC_06900</name>
</gene>
<dbReference type="EMBL" id="AP022581">
    <property type="protein sequence ID" value="BBX95396.1"/>
    <property type="molecule type" value="Genomic_DNA"/>
</dbReference>
<sequence length="82" mass="9622">MHIRYNGADQAHSESPETDQQTQPARRAPHCRDAQLIDENRAYFIGTDERGMRYEIILVADDREADLWIAIHARPTPYQKNW</sequence>
<feature type="region of interest" description="Disordered" evidence="1">
    <location>
        <begin position="1"/>
        <end position="33"/>
    </location>
</feature>
<keyword evidence="3" id="KW-1185">Reference proteome</keyword>
<reference evidence="2 3" key="1">
    <citation type="journal article" date="2019" name="Emerg. Microbes Infect.">
        <title>Comprehensive subspecies identification of 175 nontuberculous mycobacteria species based on 7547 genomic profiles.</title>
        <authorList>
            <person name="Matsumoto Y."/>
            <person name="Kinjo T."/>
            <person name="Motooka D."/>
            <person name="Nabeya D."/>
            <person name="Jung N."/>
            <person name="Uechi K."/>
            <person name="Horii T."/>
            <person name="Iida T."/>
            <person name="Fujita J."/>
            <person name="Nakamura S."/>
        </authorList>
    </citation>
    <scope>NUCLEOTIDE SEQUENCE [LARGE SCALE GENOMIC DNA]</scope>
    <source>
        <strain evidence="2 3">JCM 15657</strain>
    </source>
</reference>
<dbReference type="AlphaFoldDB" id="A0A1X1YTQ9"/>
<dbReference type="KEGG" id="mlj:MLAC_06900"/>
<name>A0A1X1YTQ9_9MYCO</name>
<dbReference type="Proteomes" id="UP000466396">
    <property type="component" value="Chromosome"/>
</dbReference>
<evidence type="ECO:0000256" key="1">
    <source>
        <dbReference type="SAM" id="MobiDB-lite"/>
    </source>
</evidence>
<accession>A0A1X1YTQ9</accession>
<evidence type="ECO:0000313" key="3">
    <source>
        <dbReference type="Proteomes" id="UP000466396"/>
    </source>
</evidence>
<organism evidence="2 3">
    <name type="scientific">Mycobacterium lacus</name>
    <dbReference type="NCBI Taxonomy" id="169765"/>
    <lineage>
        <taxon>Bacteria</taxon>
        <taxon>Bacillati</taxon>
        <taxon>Actinomycetota</taxon>
        <taxon>Actinomycetes</taxon>
        <taxon>Mycobacteriales</taxon>
        <taxon>Mycobacteriaceae</taxon>
        <taxon>Mycobacterium</taxon>
    </lineage>
</organism>
<proteinExistence type="predicted"/>
<protein>
    <submittedName>
        <fullName evidence="2">Uncharacterized protein</fullName>
    </submittedName>
</protein>
<dbReference type="RefSeq" id="WP_232070683.1">
    <property type="nucleotide sequence ID" value="NZ_AP022581.1"/>
</dbReference>
<evidence type="ECO:0000313" key="2">
    <source>
        <dbReference type="EMBL" id="BBX95396.1"/>
    </source>
</evidence>
<dbReference type="STRING" id="169765.AWC15_13385"/>